<gene>
    <name evidence="1" type="ORF">LMG1861_03739</name>
</gene>
<evidence type="ECO:0000313" key="1">
    <source>
        <dbReference type="EMBL" id="CAB3889773.1"/>
    </source>
</evidence>
<dbReference type="RefSeq" id="WP_244976716.1">
    <property type="nucleotide sequence ID" value="NZ_CADILD010000002.1"/>
</dbReference>
<accession>A0A6S7E0L9</accession>
<organism evidence="1 2">
    <name type="scientific">Achromobacter piechaudii</name>
    <dbReference type="NCBI Taxonomy" id="72556"/>
    <lineage>
        <taxon>Bacteria</taxon>
        <taxon>Pseudomonadati</taxon>
        <taxon>Pseudomonadota</taxon>
        <taxon>Betaproteobacteria</taxon>
        <taxon>Burkholderiales</taxon>
        <taxon>Alcaligenaceae</taxon>
        <taxon>Achromobacter</taxon>
    </lineage>
</organism>
<evidence type="ECO:0000313" key="2">
    <source>
        <dbReference type="Proteomes" id="UP000494105"/>
    </source>
</evidence>
<reference evidence="1 2" key="1">
    <citation type="submission" date="2020-04" db="EMBL/GenBank/DDBJ databases">
        <authorList>
            <person name="De Canck E."/>
        </authorList>
    </citation>
    <scope>NUCLEOTIDE SEQUENCE [LARGE SCALE GENOMIC DNA]</scope>
    <source>
        <strain evidence="1 2">LMG 1861</strain>
    </source>
</reference>
<sequence>MKLTFEMDGDAVEGLTRFVEAVEQRVVRPAAHAGALVFYERARELAPEYTGPPKSGIKPGQLRAAIYRVFSEDRSTDDTKIYQISWNHTKAPHGYWMEYGNSRHGPKSFIRPAFDFYEKALDASRGRARALIAEIALEQSHG</sequence>
<proteinExistence type="predicted"/>
<evidence type="ECO:0008006" key="3">
    <source>
        <dbReference type="Google" id="ProtNLM"/>
    </source>
</evidence>
<name>A0A6S7E0L9_9BURK</name>
<dbReference type="EMBL" id="CADILD010000002">
    <property type="protein sequence ID" value="CAB3889773.1"/>
    <property type="molecule type" value="Genomic_DNA"/>
</dbReference>
<dbReference type="Proteomes" id="UP000494105">
    <property type="component" value="Unassembled WGS sequence"/>
</dbReference>
<dbReference type="AlphaFoldDB" id="A0A6S7E0L9"/>
<protein>
    <recommendedName>
        <fullName evidence="3">HK97 gp10 family phage protein</fullName>
    </recommendedName>
</protein>